<protein>
    <submittedName>
        <fullName evidence="4">Two component transcriptional regulator, LytTR family</fullName>
    </submittedName>
</protein>
<dbReference type="Pfam" id="PF00072">
    <property type="entry name" value="Response_reg"/>
    <property type="match status" value="1"/>
</dbReference>
<dbReference type="PROSITE" id="PS50110">
    <property type="entry name" value="RESPONSE_REGULATORY"/>
    <property type="match status" value="1"/>
</dbReference>
<dbReference type="PROSITE" id="PS50930">
    <property type="entry name" value="HTH_LYTTR"/>
    <property type="match status" value="1"/>
</dbReference>
<dbReference type="SUPFAM" id="SSF52172">
    <property type="entry name" value="CheY-like"/>
    <property type="match status" value="1"/>
</dbReference>
<dbReference type="RefSeq" id="WP_073403998.1">
    <property type="nucleotide sequence ID" value="NZ_FQTV01000022.1"/>
</dbReference>
<dbReference type="Proteomes" id="UP000184509">
    <property type="component" value="Unassembled WGS sequence"/>
</dbReference>
<dbReference type="InterPro" id="IPR046947">
    <property type="entry name" value="LytR-like"/>
</dbReference>
<feature type="domain" description="Response regulatory" evidence="2">
    <location>
        <begin position="5"/>
        <end position="116"/>
    </location>
</feature>
<feature type="domain" description="HTH LytTR-type" evidence="3">
    <location>
        <begin position="134"/>
        <end position="232"/>
    </location>
</feature>
<dbReference type="InterPro" id="IPR001789">
    <property type="entry name" value="Sig_transdc_resp-reg_receiver"/>
</dbReference>
<reference evidence="5" key="1">
    <citation type="submission" date="2016-11" db="EMBL/GenBank/DDBJ databases">
        <authorList>
            <person name="Varghese N."/>
            <person name="Submissions S."/>
        </authorList>
    </citation>
    <scope>NUCLEOTIDE SEQUENCE [LARGE SCALE GENOMIC DNA]</scope>
    <source>
        <strain evidence="5">DSM 26991</strain>
    </source>
</reference>
<dbReference type="SMART" id="SM00850">
    <property type="entry name" value="LytTR"/>
    <property type="match status" value="1"/>
</dbReference>
<dbReference type="STRING" id="1297750.SAMN05444405_12233"/>
<dbReference type="InterPro" id="IPR007492">
    <property type="entry name" value="LytTR_DNA-bd_dom"/>
</dbReference>
<dbReference type="Pfam" id="PF04397">
    <property type="entry name" value="LytTR"/>
    <property type="match status" value="1"/>
</dbReference>
<dbReference type="Gene3D" id="3.40.50.2300">
    <property type="match status" value="1"/>
</dbReference>
<keyword evidence="5" id="KW-1185">Reference proteome</keyword>
<gene>
    <name evidence="4" type="ORF">SAMN05444405_12233</name>
</gene>
<name>A0A1M5GUI4_9BACE</name>
<keyword evidence="1" id="KW-0597">Phosphoprotein</keyword>
<evidence type="ECO:0000313" key="4">
    <source>
        <dbReference type="EMBL" id="SHG07348.1"/>
    </source>
</evidence>
<evidence type="ECO:0000259" key="2">
    <source>
        <dbReference type="PROSITE" id="PS50110"/>
    </source>
</evidence>
<dbReference type="EMBL" id="FQTV01000022">
    <property type="protein sequence ID" value="SHG07348.1"/>
    <property type="molecule type" value="Genomic_DNA"/>
</dbReference>
<evidence type="ECO:0000313" key="5">
    <source>
        <dbReference type="Proteomes" id="UP000184509"/>
    </source>
</evidence>
<dbReference type="GO" id="GO:0000156">
    <property type="term" value="F:phosphorelay response regulator activity"/>
    <property type="evidence" value="ECO:0007669"/>
    <property type="project" value="InterPro"/>
</dbReference>
<sequence>MNPIRCLLVDDEELALDVLEIYLDRLEGFEVAGRCRNALEASSFLNENPVDLVFLDIQMPKLNGMEWIKSLPTPPKVIFCTAFSNFALESYEVNAIDYLLKPVSFERFEKAVGKAADIIHKEQRLADLKEEEFISIKSERRFYKIPINSILYIHSLSNYYQVVTPEKKIIVYGSLSALENKLSANLFIRIHRSYLIAINKIEAISSTFILLEGKKIPVGRKYRDSVEALIDRKNPA</sequence>
<dbReference type="GO" id="GO:0003677">
    <property type="term" value="F:DNA binding"/>
    <property type="evidence" value="ECO:0007669"/>
    <property type="project" value="InterPro"/>
</dbReference>
<dbReference type="PANTHER" id="PTHR37299">
    <property type="entry name" value="TRANSCRIPTIONAL REGULATOR-RELATED"/>
    <property type="match status" value="1"/>
</dbReference>
<proteinExistence type="predicted"/>
<feature type="modified residue" description="4-aspartylphosphate" evidence="1">
    <location>
        <position position="56"/>
    </location>
</feature>
<accession>A0A1M5GUI4</accession>
<dbReference type="InterPro" id="IPR011006">
    <property type="entry name" value="CheY-like_superfamily"/>
</dbReference>
<dbReference type="PANTHER" id="PTHR37299:SF1">
    <property type="entry name" value="STAGE 0 SPORULATION PROTEIN A HOMOLOG"/>
    <property type="match status" value="1"/>
</dbReference>
<dbReference type="AlphaFoldDB" id="A0A1M5GUI4"/>
<dbReference type="OrthoDB" id="1490554at2"/>
<organism evidence="4 5">
    <name type="scientific">Bacteroides luti</name>
    <dbReference type="NCBI Taxonomy" id="1297750"/>
    <lineage>
        <taxon>Bacteria</taxon>
        <taxon>Pseudomonadati</taxon>
        <taxon>Bacteroidota</taxon>
        <taxon>Bacteroidia</taxon>
        <taxon>Bacteroidales</taxon>
        <taxon>Bacteroidaceae</taxon>
        <taxon>Bacteroides</taxon>
    </lineage>
</organism>
<dbReference type="Gene3D" id="2.40.50.1020">
    <property type="entry name" value="LytTr DNA-binding domain"/>
    <property type="match status" value="1"/>
</dbReference>
<evidence type="ECO:0000259" key="3">
    <source>
        <dbReference type="PROSITE" id="PS50930"/>
    </source>
</evidence>
<dbReference type="SMART" id="SM00448">
    <property type="entry name" value="REC"/>
    <property type="match status" value="1"/>
</dbReference>
<evidence type="ECO:0000256" key="1">
    <source>
        <dbReference type="PROSITE-ProRule" id="PRU00169"/>
    </source>
</evidence>